<organism evidence="1 2">
    <name type="scientific">Holotrichia oblita</name>
    <name type="common">Chafer beetle</name>
    <dbReference type="NCBI Taxonomy" id="644536"/>
    <lineage>
        <taxon>Eukaryota</taxon>
        <taxon>Metazoa</taxon>
        <taxon>Ecdysozoa</taxon>
        <taxon>Arthropoda</taxon>
        <taxon>Hexapoda</taxon>
        <taxon>Insecta</taxon>
        <taxon>Pterygota</taxon>
        <taxon>Neoptera</taxon>
        <taxon>Endopterygota</taxon>
        <taxon>Coleoptera</taxon>
        <taxon>Polyphaga</taxon>
        <taxon>Scarabaeiformia</taxon>
        <taxon>Scarabaeidae</taxon>
        <taxon>Melolonthinae</taxon>
        <taxon>Holotrichia</taxon>
    </lineage>
</organism>
<comment type="caution">
    <text evidence="1">The sequence shown here is derived from an EMBL/GenBank/DDBJ whole genome shotgun (WGS) entry which is preliminary data.</text>
</comment>
<name>A0ACB9T5T8_HOLOL</name>
<evidence type="ECO:0000313" key="1">
    <source>
        <dbReference type="EMBL" id="KAI4462181.1"/>
    </source>
</evidence>
<protein>
    <submittedName>
        <fullName evidence="1">Muscle-specific protein</fullName>
    </submittedName>
</protein>
<dbReference type="Proteomes" id="UP001056778">
    <property type="component" value="Chromosome 5"/>
</dbReference>
<sequence>MLESKNKILRNIVKAVDQSANVDVEKINDRMEQLNDRFAYVTQSAQLWEQKLQDTIRSLYNFNESEKIIADWLNQAEQLIQEKRIDTKQAVEMHKSFFERVNERWIHDLVQNAQDLCKSLPIEEHRPVIASVENLQKKWKEILSFAPLHLMRLEFRLDETTFSYYVKKIENEITSEQTALSKNENVESLMARNKEFFSPDATILETKRCLENLKVIAKSYAHHQPNDKILQEACDKAEEQWKNVNIKIKNLNDQLERIPEKWNDYYERFSKMAEWIESVQEVTKQFGSFMQISTIEEFDQKKNTMQKICQEADSKREDIKWLVQTLDFLTSHCTETQALTEQNKLEQMIMNYKYLLPHLEVTMIKTETLSRSYVYRREVQEVCTLLTKVKEQTTLEPIPENLETIKQLIQQQEIAVSQLDLQRPNIMSMLQKGKDLAKDKYAPQFVQDNVNILEGEWNNTFEDSVDRLRRLKNTQMLWSNYAEQKQEILNLLAQADQELKKLSSRHYNYSNLPAELQAKQNMSIHLREATEEMLRRLRDLCTNLVKIAPPEKKPALEKEIREIEERLQTTLVNVDEHVVHLEQVNTQWSQFQTKVHDLQTWTVQNTPKLLTITQEFEAPPEERAVKATLLHSQLAEKLNLLHSVESEAKNLMFDETDSPETQKMKAEIATLQNSVLALNATIENQVVVANRDLQHYKACQSMIHEITPWIEEAELKVSSGLGKPATMEEALLMQKEQEQFKQEYDQNVQKLKGVIEISHQIESKTSAPEEINAIRSRLNIIETAKAQNAKKLDKLIGNWQDFENKAGNLKTWVLEKEKLVAESQINLDTPATEKLEKELAKLKNLNNEISEQHAKLITLTQTSDAISHNLSPDGAKKVKITVQELKEKILRLAEDIRQRINNVSDAILARHEFQTTLSNFTTWVDQMNTNITQIDEIRSDKIQPALNIIHDMTQEYQEQQPSFAQIYNEVKRLNLMNTSQENEPLNAEYSYMAEQHQNIPIKLQHKKQILEKWAQLLNWHGDSEQQLSHISYHLESQKPKPDELKQYLLEVDTIINKLVPWKETAIQVDQSREITILDKASEKPITADQLVREIEIKSINLKSQLSNKLTDLEKIGEHWTQFKETQTLINVNLDDVQNALSHIYDNVAKPSDLDVVVAKLNTMLEAQSKKIALKDKIQKEGQQLIKEDVQNVGIIQNILSSIDSNWNRNQDSIKEQKIICSEIINALNEFQENRDKIHKDIVKIMQTYESIESPNDSIQANMNNDKAKKALEALKKVKSNLDKIDVKGESLIKKCEFIPKIGAAIKNDLRETNSEWSSAYEKIMKLLQTTESQMIIWKNLDETKNKILQWISAQNTLILAALEKPNEIDVAQHVLAKYKEELPAHLSLKQSIPNKCSQLLKLSENQEEPILNSLIKLMEDQFGELENNAETLEDAISTFGDQEKGIRVKIKVIGNKISALREDMIKCEDLTGENMKILERLQSCQKLKQSLLECEPEIKVIEGDIQQLKLDYPSLAEGNLPKEQQNLKKRYDNVLAHANKIEASLLNFLKKFHSEKFGALQRIINTQREKVQWCLPEPTSDKYNLEVKLNSLGPIQAAIADCDNRKVELEESLTVLEGIESPEAIKLLSAEKDHLILDLNNLKQSYTSTENLLKQNIKLFEKYDNLSQTITTWLKEIENRVRVENTTQVDLNHIDDKINEIKQLQKEVLDHKKQFNELGQVSDEILTSMPESRVPQLVQHLNTRHQAVTKFLTNYLEKLNELNSYKKLYSDSIQNVEDWLVQAQNKVKTFKEYTAKSSRPNQATLEELRNFAAEREKGQQLLNKAVENGEALFSGITSENRETIRAELRALRDRSEVLIDDVNSIYKQVENILMKRHSFDDSLAQVKTWLSDAEHKIGDAKLDENLAQKKQTLHDYTTLGQDINLHKTILQHLQLKTEQLHDTDADAKLSEIYERYKELSKQIGERIELADEYVTNHEIFIQVLEKCRDWLTALSGEAALLVDELSIQTSDAKMTVIENLLSQKEEGDKIIGSCKKQLDVVLTQTAKEGHPPLIKAYDEQVNAWNKFLGMCSEAQQKLSQLYGQYSEFKSTLDELENWLKQKENQVKDQSLKSTLVAKEAHVGKLTNLEKNILAKSEEIKTASDIVNSIDDSDLADRVSNLVTRYETLKNLAKESINRYEGFVREHRAFNERYNEFIQWLTDKKDELQNMSHIVGDMQVLQERQEKIKEMMDTRNQRSEEFENLIEQGEKLYSHTSPDGREIIRQQLRNIRTIWDSFSDDLQSIKHKLDQCLAQFGDFSSAQEELTKWLKDVEKAMLQHNKLNNTLQEKRAQLQNHKIMNQEITSHQTLVEAVCEKAQQLVDQTKDKSLNVYLQSIKQLFRNIVEKSQDLLTNLEDCVEKHNEFNIKMNNFKDWLTNEGEKLQDQNDITGEKLDISKRLATLKVLKNNENEGNKLLDDLKEQLIVVAKSTAPKGVEQLKKELEDLIEQKKQHFDEIATTTEKLESMSKQWQNFEDQNKALNDWLKSMEVKLRSQPLQSTLEEKQSQLDKINIDKNEITSKEKEIDAFVDKSHALVQKSGVQRIKPLISQITTRYHNLLALCRDIINRWQEIVDNHKKYEEKLAETSSWLAPLEEHLAALQSGELANNIQAINNKLQILLTEKEQGEHKINSLTLLGEQLFPHTEAKGREAIRNTLRNIRERWETLEEGIKEQQKLQDAQSSNLSSYQDMLQQVLAWLDSMEKVVQAEPSTWSTIQEIRVKLLKHRTTYQEIISHKKVIDGITEKANAVMQLTSNKAQAGEVEVNIKAINQRYQNLVKKSEEIMKQIENCTDVYQQFYDMQKEHQEYQKQLWEKLTAYSDYSGNKQVLLNNLAKVNEIKDHLSDDDNKLKELEEHIKTKATILPARIQEAMQRDVANLKYDFEKFVATLNNVKYELEQRLKQWNDYENAMDRLITWLNEAEMSLKNFGLQNTLEEKQEQLDKYQVLIINLRQNEAELDKLSDDSTELVQSSGDTHISVNMQQITSRFQSVQATTKEIVKKCEQAVAEHKQYNEKYRQCSDWIQATQARFNSCKENIKTGAQNVLSEQLKVIEELLAQQTSANLLLNNTIELGEKLYPTTAVQGRQIISKQLQDLQQAIESIYDGINSMNRELKSKLSRWVGFDESVESIKNWLRDIEHQLPQDIILHETLEEKQSQLQTYRNQLYDAVSHQQDIVDLRDKVDSLPERNPKIDQQLANITDQHSKILKRAQQFVERYETIVSDHQQFNKAIGETTEWIGELHSNVYLWGDADVERITLCSNLERLKNLHSSLPEEAIRVVSINSLSDKVITGTKETGQPAIRSQSDNLQQDWAKLLSLLEKTIKGIENKLENWSDYEDLKEKCLQWIRETDTKLHQVDLKPTFGEKQQQLKALKELQGEIRAKELEIDRVTERGQQLKRIGSQVSDLGIKYQQICHKVKDLTTRWQQYVNNHQDFNTKVEQCQQWLDDIKTKLSYCSDLSSFSQKDLETKQALLQDLILFKEEGFGKIQNLVELLQIVLANTAPSGHDAINKTLASLQEQWSNLASKMIETKAMLDDSILKWARLLEQTQGLNKTIEWLEGQLEELSQLQSNIPEKKAQLNRIKTVDEKIRCEKIEVDNLKAKAADMLASGQHGQAALQAKAILDKFDDLFGKVQKLLYERENQYRDHKNYKEAYEEFQRWLTRAQEKLPQLKQRPMSDKLAVENFAAPLDALLNKQAQGEVLLDNLEQTAEVVLPSTSLQGQEIIRNDNRALRESFERLFKDLREQRDQLEKVLVHWRDYKDEYERLSDWLQQIAILTKNQKIALSATLPEKAKQVQDVKDILDKFKKGKEQIDKFNESAKVLLKSPLDTYVNNQLQHLNSRYQVELNFANDVLKKVETNLEQHQEYVDNLDKSKEWIADARELIRTCSEGSASSTKEVLQSRLEKIQELLQRREEGQNLVHATINNGEKVLRNTRSDGREAINNEIKELQTEWDRLVKKMSTAKVNLETALLQWADYDSSYNQLRQWITDREAKLQQVCEQKVVAKKGQTGLSSLPIGERKANLRETNNIVQDIESFEPMIQSVTSKAEDLMQGAPASEISTKYETLSKQAKELYAKQKETVEQHQAFVDAVNDFMQWIRIEKEKLSKCAEPTGDKESLSSKLSQLKVLLNEQPIGQVKLEHALEQGDMACQCADEEDREIIEEELGLLQEDFDSYVESLNNSKSLLEVGIVKWTEYEEQYQEALEWLAQREELVQSYNKLQDGLEEKRMVLEQFQLHLQTLFDWQRELDRINMRAQALLETCADTRISNAVTQMSTKYNAILSLAKEIMRRLELHYQEHQQHNALYQECQDWVYRTREKLNQCTELPNTLVEVNNKLQSVSGIRASLEQGQNKLRYILELKERVIMNTEQSGAAKIQEDTETLQQDMEKLLEDVNDVKNKLANRATQLESITKMNKILIEWLQDIQHQIQSDEGFLNELSEKKAQLEKYKNLQRDIGSHSDLFNKLKAALDDDTTLKSDEYNQTFEKYDNVKKTVSSNINQLEEQVKEHEKYRQYYQDTSDWIRKAHLQIQQCSNLHDNLEKTKEKYQKISETAQSLSAGDDLVHKTIEVSIAVMKTTGPEGQHIIKQEIEQLKNDWEGLQYLCKDTQKSLEKCIEAWEEYSNKYNKLKKWIEDSQNRVDKEKVDDRKITPDDLKICKELLEEITSKKPEMEQLNDSCESLMEQSACSWIRDQTVQLQGAYTNLLTSAQGLLSKIEKNLSDHTEFLEAKKKLENWLHNTHGVVQKCLGEGDEANLKDKMEKIVMVSAQMPEGQNLLSALQDAFTKAIDTVATDKQEQMRDDVTDLRNSWEQLTINITSIQAQIKAALARWDDYNESRKRLEVWLGEKEEALKQTPNTKGELSEIKTCLEFYKNMQIEIGNKQVELSHLQSEADVLSSWAKQSIVSEGIKHLQARYDKLVGLCNKKKEQLEVEMNEYNAYHQSLQDTEKWLLQISFHLMAHNSLYITNREQTEEQLAQHEILLEDIQKYQGTLDELKAKGHGQIERYSKTPSVKDAIEKQLQNVQDSYNSLLHTAIQIKNRLLDSLAKFREYEATIDSISQNLDTYEPIIDEEMDKPINNLKDAKDLLETARVSFILIKFVQILIPKFIPQNLHNTLQNEKARLAVAVQACEAATASISRPSSPRDTLPPPVPIKELEVRARLEDLIDQIQTHLSNLTTSVADFESNQKQRAELKDWVLSQKATITDWSLRPSKLRADAAKQDINNMNDLLNLIAQKRQQLTAELTGPDDDNTELETLFDELESKISNALIEKQGNQQLIEDYLQNIQATNNWFDNLLKRVEAIDKGSGMSCAQKQTVALELQAEFDDQAPKRLNELSALASKVTDVVNNLDAQQVEEQLKAVERKKNDIGKRLQRKLQVLESTKKRIDDTRDEIEKAREWVKEKSAELQGPPLGFESRKAEDKLNSLRALLKEAENKAVHKDNLAKLVNNMVNELEPVEQNALESALTKLGSEQDNLIEKIKSEIDKVSAAVNTRKNLEDNLERAKRWLKLKNAEVHKLSGYLPLKSAVVEKEISQHKIYENEIKEFNEGDLNDLLKLGNNLLKECDDDDKERLKQLLQEVEDEYDTLKQDSKQRIQALNDLLQGRKQFENDVNKCVDWLKEAEVATANDVRTSSIEILEEQLEKYNNLSENARKMKDNIDKITEQAKAILPTISESDKIALNELLKNIKDRYNQIVDVIQDRLNTIKYHLQQQRDAAARIAESLQFIQDVQNELKELNKPIGSKVEDVKNILQNYERILGNLKVNRAKLAEVPSSTKDLQGVLGQQDDLMKVIEDQIARLKQLLLLREQYLALITEIMTFITKYTEIVRDIEKSGKTVEEKIESYAHAIDKIQECEALWATAYDKGQQIIADGSAQDRNNVTEQLQSLKQSLQTLRREVEKQKEKLETMALEHRKLAAELEEILDWLHANEATVHSRPLLNRDVKSVEKELENHRKLADDVNNYLDRIKQVQESCRYDDGMPSSLLEKLSEANSLLQSLPRELEERGRYLENNKGLRENYENLKQKLRDWVREAEIRLQSNKEGVDFVNILSDLEEHKIFFSTEASMKELVSISIQQAADKIWPSLTPNEQEELSREQQHHTQMLKNTLNSAKSERAQLEQDAEVWKDYCQMLDKVKSVIARTRFVDEPVCTLAGLHFNTQKINHALNDIQNQQFELDILLERVNEICKRADKTNKQNIQKESAEASTEWYSLISDLESRRDTLSKLAQVWETFEGRYQHFESLLTGLEEKSKHVDLIVRNRQHVITTKQNIEILQSEADSLKQYQEEVLQLSNTVLLFLRECSATSADALSDKLRQLSENYERLIDNLKQQSQKTDSNLHELDYNLIRISRSKEELHTTQNRILDFYVFDQNFLQTELDLRNLQSEVDSDIKQVRDLISSIKNKYIQLQQLVPSDIAQELNSLELFAEEVLNNMEEKTKEFKKARTVRSDYITEVKDVQNWIKDAELKIQDRSIEPQLLSEHLQKIQSEILNTADQVEKLTKNGRIIMDKTRDDEEKKLVQSSIDNLTDQLHKIRSLLDEKKQQVTGAQDAWKRFLNLYEAVMTWVKEKEQFLKEPVIVTSLSETKQKLHDYGNAVKSCKTASKNLSDMAKELDHIAGVTSVGDLPQKMEEAEEAKVEVESKILARNSLLQETSEEWEQCEKKMKDVKSWMEKTRSALDSPQNKKKPLRDQHALREKLVNDCQIQKTKIGLSVDKLQLHFRSGIGGDSKVAQSADELCSELDELNVVIKEQSRQLETAIAQVDQYQLEVQQLRQQILQVEQQLRGVLNPTQLPQDSEQMLREQQVGFYPFKIY</sequence>
<evidence type="ECO:0000313" key="2">
    <source>
        <dbReference type="Proteomes" id="UP001056778"/>
    </source>
</evidence>
<keyword evidence="2" id="KW-1185">Reference proteome</keyword>
<accession>A0ACB9T5T8</accession>
<gene>
    <name evidence="1" type="ORF">MML48_5g00014987</name>
</gene>
<dbReference type="EMBL" id="CM043019">
    <property type="protein sequence ID" value="KAI4462181.1"/>
    <property type="molecule type" value="Genomic_DNA"/>
</dbReference>
<reference evidence="1" key="1">
    <citation type="submission" date="2022-04" db="EMBL/GenBank/DDBJ databases">
        <title>Chromosome-scale genome assembly of Holotrichia oblita Faldermann.</title>
        <authorList>
            <person name="Rongchong L."/>
        </authorList>
    </citation>
    <scope>NUCLEOTIDE SEQUENCE</scope>
    <source>
        <strain evidence="1">81SQS9</strain>
    </source>
</reference>
<proteinExistence type="predicted"/>